<dbReference type="Proteomes" id="UP000018936">
    <property type="component" value="Unassembled WGS sequence"/>
</dbReference>
<accession>V8NVH4</accession>
<keyword evidence="3" id="KW-1185">Reference proteome</keyword>
<feature type="non-terminal residue" evidence="2">
    <location>
        <position position="1"/>
    </location>
</feature>
<evidence type="ECO:0000256" key="1">
    <source>
        <dbReference type="SAM" id="MobiDB-lite"/>
    </source>
</evidence>
<sequence>MEAVWKDGLMLDRITCLAVLGQKREEMLRVPGFYTLSDFELPGAQEVQRKKEREKEERGREKEGKGEREKERGRKREKKKERKRRGRGKERG</sequence>
<comment type="caution">
    <text evidence="2">The sequence shown here is derived from an EMBL/GenBank/DDBJ whole genome shotgun (WGS) entry which is preliminary data.</text>
</comment>
<proteinExistence type="predicted"/>
<organism evidence="2 3">
    <name type="scientific">Ophiophagus hannah</name>
    <name type="common">King cobra</name>
    <name type="synonym">Naja hannah</name>
    <dbReference type="NCBI Taxonomy" id="8665"/>
    <lineage>
        <taxon>Eukaryota</taxon>
        <taxon>Metazoa</taxon>
        <taxon>Chordata</taxon>
        <taxon>Craniata</taxon>
        <taxon>Vertebrata</taxon>
        <taxon>Euteleostomi</taxon>
        <taxon>Lepidosauria</taxon>
        <taxon>Squamata</taxon>
        <taxon>Bifurcata</taxon>
        <taxon>Unidentata</taxon>
        <taxon>Episquamata</taxon>
        <taxon>Toxicofera</taxon>
        <taxon>Serpentes</taxon>
        <taxon>Colubroidea</taxon>
        <taxon>Elapidae</taxon>
        <taxon>Elapinae</taxon>
        <taxon>Ophiophagus</taxon>
    </lineage>
</organism>
<evidence type="ECO:0000313" key="2">
    <source>
        <dbReference type="EMBL" id="ETE65537.1"/>
    </source>
</evidence>
<feature type="compositionally biased region" description="Basic residues" evidence="1">
    <location>
        <begin position="75"/>
        <end position="92"/>
    </location>
</feature>
<gene>
    <name evidence="2" type="primary">GLB1</name>
    <name evidence="2" type="ORF">L345_08689</name>
</gene>
<dbReference type="AlphaFoldDB" id="V8NVH4"/>
<evidence type="ECO:0000313" key="3">
    <source>
        <dbReference type="Proteomes" id="UP000018936"/>
    </source>
</evidence>
<reference evidence="2 3" key="1">
    <citation type="journal article" date="2013" name="Proc. Natl. Acad. Sci. U.S.A.">
        <title>The king cobra genome reveals dynamic gene evolution and adaptation in the snake venom system.</title>
        <authorList>
            <person name="Vonk F.J."/>
            <person name="Casewell N.R."/>
            <person name="Henkel C.V."/>
            <person name="Heimberg A.M."/>
            <person name="Jansen H.J."/>
            <person name="McCleary R.J."/>
            <person name="Kerkkamp H.M."/>
            <person name="Vos R.A."/>
            <person name="Guerreiro I."/>
            <person name="Calvete J.J."/>
            <person name="Wuster W."/>
            <person name="Woods A.E."/>
            <person name="Logan J.M."/>
            <person name="Harrison R.A."/>
            <person name="Castoe T.A."/>
            <person name="de Koning A.P."/>
            <person name="Pollock D.D."/>
            <person name="Yandell M."/>
            <person name="Calderon D."/>
            <person name="Renjifo C."/>
            <person name="Currier R.B."/>
            <person name="Salgado D."/>
            <person name="Pla D."/>
            <person name="Sanz L."/>
            <person name="Hyder A.S."/>
            <person name="Ribeiro J.M."/>
            <person name="Arntzen J.W."/>
            <person name="van den Thillart G.E."/>
            <person name="Boetzer M."/>
            <person name="Pirovano W."/>
            <person name="Dirks R.P."/>
            <person name="Spaink H.P."/>
            <person name="Duboule D."/>
            <person name="McGlinn E."/>
            <person name="Kini R.M."/>
            <person name="Richardson M.K."/>
        </authorList>
    </citation>
    <scope>NUCLEOTIDE SEQUENCE</scope>
    <source>
        <tissue evidence="2">Blood</tissue>
    </source>
</reference>
<name>V8NVH4_OPHHA</name>
<feature type="region of interest" description="Disordered" evidence="1">
    <location>
        <begin position="40"/>
        <end position="92"/>
    </location>
</feature>
<dbReference type="EMBL" id="AZIM01001854">
    <property type="protein sequence ID" value="ETE65537.1"/>
    <property type="molecule type" value="Genomic_DNA"/>
</dbReference>
<protein>
    <submittedName>
        <fullName evidence="2">Globulin-1 S allele</fullName>
    </submittedName>
</protein>
<feature type="compositionally biased region" description="Basic and acidic residues" evidence="1">
    <location>
        <begin position="47"/>
        <end position="74"/>
    </location>
</feature>